<dbReference type="Proteomes" id="UP000095283">
    <property type="component" value="Unplaced"/>
</dbReference>
<proteinExistence type="predicted"/>
<dbReference type="AlphaFoldDB" id="A0A1I7WS84"/>
<dbReference type="Pfam" id="PF14048">
    <property type="entry name" value="MBD_C"/>
    <property type="match status" value="1"/>
</dbReference>
<name>A0A1I7WS84_HETBA</name>
<evidence type="ECO:0000259" key="1">
    <source>
        <dbReference type="Pfam" id="PF14048"/>
    </source>
</evidence>
<accession>A0A1I7WS84</accession>
<evidence type="ECO:0000313" key="3">
    <source>
        <dbReference type="WBParaSite" id="Hba_07946"/>
    </source>
</evidence>
<organism evidence="2 3">
    <name type="scientific">Heterorhabditis bacteriophora</name>
    <name type="common">Entomopathogenic nematode worm</name>
    <dbReference type="NCBI Taxonomy" id="37862"/>
    <lineage>
        <taxon>Eukaryota</taxon>
        <taxon>Metazoa</taxon>
        <taxon>Ecdysozoa</taxon>
        <taxon>Nematoda</taxon>
        <taxon>Chromadorea</taxon>
        <taxon>Rhabditida</taxon>
        <taxon>Rhabditina</taxon>
        <taxon>Rhabditomorpha</taxon>
        <taxon>Strongyloidea</taxon>
        <taxon>Heterorhabditidae</taxon>
        <taxon>Heterorhabditis</taxon>
    </lineage>
</organism>
<protein>
    <submittedName>
        <fullName evidence="3">MBD_C domain-containing protein</fullName>
    </submittedName>
</protein>
<dbReference type="WBParaSite" id="Hba_07946">
    <property type="protein sequence ID" value="Hba_07946"/>
    <property type="gene ID" value="Hba_07946"/>
</dbReference>
<evidence type="ECO:0000313" key="2">
    <source>
        <dbReference type="Proteomes" id="UP000095283"/>
    </source>
</evidence>
<reference evidence="3" key="1">
    <citation type="submission" date="2016-11" db="UniProtKB">
        <authorList>
            <consortium name="WormBaseParasite"/>
        </authorList>
    </citation>
    <scope>IDENTIFICATION</scope>
</reference>
<dbReference type="InterPro" id="IPR025884">
    <property type="entry name" value="MeCpG-bd_2/3_C_dom"/>
</dbReference>
<keyword evidence="2" id="KW-1185">Reference proteome</keyword>
<sequence>MWAKSLEGVQTLIPTMVADKVNVDIAEYLTESLHLAGKLERASASLNEQATAATLFTCIHNPNQLGAFGQKADKDKIDGNILLHVNPEQPMMTVRKPINIVHEDISAQEKRVLDARKRLQEVLKHFG</sequence>
<feature type="domain" description="Methyl-CpG binding protein 2/3 C-terminal" evidence="1">
    <location>
        <begin position="30"/>
        <end position="123"/>
    </location>
</feature>